<evidence type="ECO:0000259" key="4">
    <source>
        <dbReference type="PROSITE" id="PS50111"/>
    </source>
</evidence>
<evidence type="ECO:0000256" key="3">
    <source>
        <dbReference type="SAM" id="Phobius"/>
    </source>
</evidence>
<dbReference type="AlphaFoldDB" id="A0A098M8F9"/>
<dbReference type="OrthoDB" id="2166737at2"/>
<dbReference type="EMBL" id="JQCR01000002">
    <property type="protein sequence ID" value="KGE18839.1"/>
    <property type="molecule type" value="Genomic_DNA"/>
</dbReference>
<gene>
    <name evidence="5" type="ORF">PWYN_05315</name>
</gene>
<evidence type="ECO:0000313" key="5">
    <source>
        <dbReference type="EMBL" id="KGE18839.1"/>
    </source>
</evidence>
<dbReference type="InterPro" id="IPR004089">
    <property type="entry name" value="MCPsignal_dom"/>
</dbReference>
<proteinExistence type="predicted"/>
<evidence type="ECO:0000256" key="1">
    <source>
        <dbReference type="ARBA" id="ARBA00023224"/>
    </source>
</evidence>
<keyword evidence="1 2" id="KW-0807">Transducer</keyword>
<reference evidence="5 6" key="1">
    <citation type="submission" date="2014-08" db="EMBL/GenBank/DDBJ databases">
        <authorList>
            <person name="den Bakker H.C."/>
        </authorList>
    </citation>
    <scope>NUCLEOTIDE SEQUENCE [LARGE SCALE GENOMIC DNA]</scope>
    <source>
        <strain evidence="5 6">DSM 18334</strain>
    </source>
</reference>
<keyword evidence="6" id="KW-1185">Reference proteome</keyword>
<dbReference type="GO" id="GO:0016020">
    <property type="term" value="C:membrane"/>
    <property type="evidence" value="ECO:0007669"/>
    <property type="project" value="InterPro"/>
</dbReference>
<feature type="transmembrane region" description="Helical" evidence="3">
    <location>
        <begin position="168"/>
        <end position="190"/>
    </location>
</feature>
<evidence type="ECO:0000256" key="2">
    <source>
        <dbReference type="PROSITE-ProRule" id="PRU00284"/>
    </source>
</evidence>
<comment type="caution">
    <text evidence="5">The sequence shown here is derived from an EMBL/GenBank/DDBJ whole genome shotgun (WGS) entry which is preliminary data.</text>
</comment>
<name>A0A098M8F9_9BACL</name>
<dbReference type="SMART" id="SM00283">
    <property type="entry name" value="MA"/>
    <property type="match status" value="1"/>
</dbReference>
<dbReference type="Pfam" id="PF00015">
    <property type="entry name" value="MCPsignal"/>
    <property type="match status" value="1"/>
</dbReference>
<evidence type="ECO:0000313" key="6">
    <source>
        <dbReference type="Proteomes" id="UP000029734"/>
    </source>
</evidence>
<dbReference type="Proteomes" id="UP000029734">
    <property type="component" value="Unassembled WGS sequence"/>
</dbReference>
<protein>
    <recommendedName>
        <fullName evidence="4">Methyl-accepting transducer domain-containing protein</fullName>
    </recommendedName>
</protein>
<dbReference type="PROSITE" id="PS50111">
    <property type="entry name" value="CHEMOTAXIS_TRANSDUC_2"/>
    <property type="match status" value="1"/>
</dbReference>
<dbReference type="PANTHER" id="PTHR32089">
    <property type="entry name" value="METHYL-ACCEPTING CHEMOTAXIS PROTEIN MCPB"/>
    <property type="match status" value="1"/>
</dbReference>
<organism evidence="5 6">
    <name type="scientific">Paenibacillus wynnii</name>
    <dbReference type="NCBI Taxonomy" id="268407"/>
    <lineage>
        <taxon>Bacteria</taxon>
        <taxon>Bacillati</taxon>
        <taxon>Bacillota</taxon>
        <taxon>Bacilli</taxon>
        <taxon>Bacillales</taxon>
        <taxon>Paenibacillaceae</taxon>
        <taxon>Paenibacillus</taxon>
    </lineage>
</organism>
<keyword evidence="3" id="KW-1133">Transmembrane helix</keyword>
<keyword evidence="3" id="KW-0472">Membrane</keyword>
<dbReference type="eggNOG" id="COG0840">
    <property type="taxonomic scope" value="Bacteria"/>
</dbReference>
<dbReference type="SUPFAM" id="SSF58104">
    <property type="entry name" value="Methyl-accepting chemotaxis protein (MCP) signaling domain"/>
    <property type="match status" value="1"/>
</dbReference>
<accession>A0A098M8F9</accession>
<feature type="transmembrane region" description="Helical" evidence="3">
    <location>
        <begin position="36"/>
        <end position="57"/>
    </location>
</feature>
<dbReference type="PANTHER" id="PTHR32089:SF112">
    <property type="entry name" value="LYSOZYME-LIKE PROTEIN-RELATED"/>
    <property type="match status" value="1"/>
</dbReference>
<feature type="domain" description="Methyl-accepting transducer" evidence="4">
    <location>
        <begin position="238"/>
        <end position="495"/>
    </location>
</feature>
<reference evidence="5 6" key="2">
    <citation type="submission" date="2014-10" db="EMBL/GenBank/DDBJ databases">
        <title>Comparative genomics of the Paenibacillus odorifer group.</title>
        <authorList>
            <person name="Tsai Y.-C."/>
            <person name="Martin N."/>
            <person name="Korlach J."/>
            <person name="Wiedmann M."/>
        </authorList>
    </citation>
    <scope>NUCLEOTIDE SEQUENCE [LARGE SCALE GENOMIC DNA]</scope>
    <source>
        <strain evidence="5 6">DSM 18334</strain>
    </source>
</reference>
<feature type="transmembrane region" description="Helical" evidence="3">
    <location>
        <begin position="63"/>
        <end position="89"/>
    </location>
</feature>
<dbReference type="GO" id="GO:0007165">
    <property type="term" value="P:signal transduction"/>
    <property type="evidence" value="ECO:0007669"/>
    <property type="project" value="UniProtKB-KW"/>
</dbReference>
<keyword evidence="3" id="KW-0812">Transmembrane</keyword>
<dbReference type="STRING" id="268407.PWYN_05315"/>
<dbReference type="Gene3D" id="1.10.287.950">
    <property type="entry name" value="Methyl-accepting chemotaxis protein"/>
    <property type="match status" value="1"/>
</dbReference>
<dbReference type="RefSeq" id="WP_036649145.1">
    <property type="nucleotide sequence ID" value="NZ_JQCR01000002.1"/>
</dbReference>
<sequence>MGINTYAVQATLRGQITTMVKDKASSEFDLRKADRLSGMIILATCLVIIISTFILYITSNEKVGVSVLLQGLVPTAIICVIVVIVYFLPIPSKARGLIYSNIIFFAMVGDKISDPSNHVPNFGFIVATVIAAMYFSNRLLVTSGIIVNLVFILLYINDGSVLIGPDRAISYFFSLMCIVNGIYVALYFIVKWGNDMIINARTKEQEASMLLQKLQGTMEDVETSSTKLNKNISLFDENLQKLVHSSQETMTAMQETSIGTQQQTESIANMNDKMALTLNDVKTTENISLDISHNSNSILNEVVEGSQQVKLLSKQMGTINNSISTALETVNELQESMNGITALLSGIRIIANQTNLLALNAAIEAARAGEHGKGFAVVAGEVRKLAEQSESLAKDISEIITRITEKTQITVNTVERGEQAVDQGNKTLNQVSDYFDSMKQSVESTFESLKVENELIQQFSCTFIDLQAEMGNMSSISEQHSASNEQILATLETELAQISIMYESLKEIRELSDKLKQLMAA</sequence>
<feature type="transmembrane region" description="Helical" evidence="3">
    <location>
        <begin position="140"/>
        <end position="156"/>
    </location>
</feature>